<keyword evidence="2" id="KW-0472">Membrane</keyword>
<gene>
    <name evidence="3" type="ORF">CDAR_457441</name>
</gene>
<keyword evidence="4" id="KW-1185">Reference proteome</keyword>
<feature type="transmembrane region" description="Helical" evidence="2">
    <location>
        <begin position="92"/>
        <end position="112"/>
    </location>
</feature>
<evidence type="ECO:0000256" key="2">
    <source>
        <dbReference type="SAM" id="Phobius"/>
    </source>
</evidence>
<evidence type="ECO:0000313" key="4">
    <source>
        <dbReference type="Proteomes" id="UP001054837"/>
    </source>
</evidence>
<accession>A0AAV4PB89</accession>
<reference evidence="3 4" key="1">
    <citation type="submission" date="2021-06" db="EMBL/GenBank/DDBJ databases">
        <title>Caerostris darwini draft genome.</title>
        <authorList>
            <person name="Kono N."/>
            <person name="Arakawa K."/>
        </authorList>
    </citation>
    <scope>NUCLEOTIDE SEQUENCE [LARGE SCALE GENOMIC DNA]</scope>
</reference>
<evidence type="ECO:0000256" key="1">
    <source>
        <dbReference type="SAM" id="MobiDB-lite"/>
    </source>
</evidence>
<keyword evidence="2" id="KW-0812">Transmembrane</keyword>
<name>A0AAV4PB89_9ARAC</name>
<dbReference type="Proteomes" id="UP001054837">
    <property type="component" value="Unassembled WGS sequence"/>
</dbReference>
<dbReference type="EMBL" id="BPLQ01002611">
    <property type="protein sequence ID" value="GIX94465.1"/>
    <property type="molecule type" value="Genomic_DNA"/>
</dbReference>
<protein>
    <submittedName>
        <fullName evidence="3">Uncharacterized protein</fullName>
    </submittedName>
</protein>
<organism evidence="3 4">
    <name type="scientific">Caerostris darwini</name>
    <dbReference type="NCBI Taxonomy" id="1538125"/>
    <lineage>
        <taxon>Eukaryota</taxon>
        <taxon>Metazoa</taxon>
        <taxon>Ecdysozoa</taxon>
        <taxon>Arthropoda</taxon>
        <taxon>Chelicerata</taxon>
        <taxon>Arachnida</taxon>
        <taxon>Araneae</taxon>
        <taxon>Araneomorphae</taxon>
        <taxon>Entelegynae</taxon>
        <taxon>Araneoidea</taxon>
        <taxon>Araneidae</taxon>
        <taxon>Caerostris</taxon>
    </lineage>
</organism>
<comment type="caution">
    <text evidence="3">The sequence shown here is derived from an EMBL/GenBank/DDBJ whole genome shotgun (WGS) entry which is preliminary data.</text>
</comment>
<dbReference type="AlphaFoldDB" id="A0AAV4PB89"/>
<evidence type="ECO:0000313" key="3">
    <source>
        <dbReference type="EMBL" id="GIX94465.1"/>
    </source>
</evidence>
<feature type="region of interest" description="Disordered" evidence="1">
    <location>
        <begin position="40"/>
        <end position="59"/>
    </location>
</feature>
<keyword evidence="2" id="KW-1133">Transmembrane helix</keyword>
<proteinExistence type="predicted"/>
<sequence length="114" mass="12368">MKGVGGGVKGCLALQLPREAFQPTNHRKRLITKFHLTGLSQSRPSLHPSERSLPPPPIFSNNVFPSGNGGCSKRSDSANSASCRMGKERLKVLSRQFWGGVFAAAFAFAVLWKT</sequence>